<dbReference type="SUPFAM" id="SSF53448">
    <property type="entry name" value="Nucleotide-diphospho-sugar transferases"/>
    <property type="match status" value="1"/>
</dbReference>
<dbReference type="Gene3D" id="3.90.550.10">
    <property type="entry name" value="Spore Coat Polysaccharide Biosynthesis Protein SpsA, Chain A"/>
    <property type="match status" value="1"/>
</dbReference>
<dbReference type="AlphaFoldDB" id="A0A6N0NZ87"/>
<dbReference type="Pfam" id="PF00535">
    <property type="entry name" value="Glycos_transf_2"/>
    <property type="match status" value="1"/>
</dbReference>
<protein>
    <submittedName>
        <fullName evidence="2">Glycosyltransferase family 2 protein</fullName>
    </submittedName>
</protein>
<dbReference type="GO" id="GO:0016758">
    <property type="term" value="F:hexosyltransferase activity"/>
    <property type="evidence" value="ECO:0007669"/>
    <property type="project" value="UniProtKB-ARBA"/>
</dbReference>
<evidence type="ECO:0000313" key="3">
    <source>
        <dbReference type="Proteomes" id="UP000509301"/>
    </source>
</evidence>
<dbReference type="InterPro" id="IPR001173">
    <property type="entry name" value="Glyco_trans_2-like"/>
</dbReference>
<name>A0A6N0NZ87_9CREN</name>
<dbReference type="PANTHER" id="PTHR22916">
    <property type="entry name" value="GLYCOSYLTRANSFERASE"/>
    <property type="match status" value="1"/>
</dbReference>
<proteinExistence type="predicted"/>
<evidence type="ECO:0000259" key="1">
    <source>
        <dbReference type="Pfam" id="PF00535"/>
    </source>
</evidence>
<dbReference type="InterPro" id="IPR029044">
    <property type="entry name" value="Nucleotide-diphossugar_trans"/>
</dbReference>
<keyword evidence="2" id="KW-0808">Transferase</keyword>
<dbReference type="Proteomes" id="UP000509301">
    <property type="component" value="Chromosome"/>
</dbReference>
<feature type="domain" description="Glycosyltransferase 2-like" evidence="1">
    <location>
        <begin position="11"/>
        <end position="114"/>
    </location>
</feature>
<sequence length="137" mass="15922">MEIKKDDVVISVIITAHNRRKFLKEAITSALNQEFDRSKHEVIVVKNFEDQEIDSFIEEKNVKSLYTEEEKSGGVQKVGAEESKGSIVCLLDDDDKFHEEKLRNVCHSFTRYKDLTFYHNNRVVIYDEGKVLLTPEV</sequence>
<dbReference type="OrthoDB" id="42128at2157"/>
<organism evidence="2 3">
    <name type="scientific">Metallosphaera tengchongensis</name>
    <dbReference type="NCBI Taxonomy" id="1532350"/>
    <lineage>
        <taxon>Archaea</taxon>
        <taxon>Thermoproteota</taxon>
        <taxon>Thermoprotei</taxon>
        <taxon>Sulfolobales</taxon>
        <taxon>Sulfolobaceae</taxon>
        <taxon>Metallosphaera</taxon>
    </lineage>
</organism>
<accession>A0A6N0NZ87</accession>
<keyword evidence="3" id="KW-1185">Reference proteome</keyword>
<dbReference type="PANTHER" id="PTHR22916:SF3">
    <property type="entry name" value="UDP-GLCNAC:BETAGAL BETA-1,3-N-ACETYLGLUCOSAMINYLTRANSFERASE-LIKE PROTEIN 1"/>
    <property type="match status" value="1"/>
</dbReference>
<dbReference type="EMBL" id="CP049074">
    <property type="protein sequence ID" value="QKR00849.1"/>
    <property type="molecule type" value="Genomic_DNA"/>
</dbReference>
<dbReference type="CDD" id="cd00761">
    <property type="entry name" value="Glyco_tranf_GTA_type"/>
    <property type="match status" value="1"/>
</dbReference>
<dbReference type="KEGG" id="mten:GWK48_11050"/>
<gene>
    <name evidence="2" type="ORF">GWK48_11050</name>
</gene>
<reference evidence="2 3" key="1">
    <citation type="submission" date="2020-02" db="EMBL/GenBank/DDBJ databases">
        <title>Comparative genome analysis reveals the metabolism and evolution of the thermophilic archaeal genus Metallosphaera.</title>
        <authorList>
            <person name="Jiang C."/>
        </authorList>
    </citation>
    <scope>NUCLEOTIDE SEQUENCE [LARGE SCALE GENOMIC DNA]</scope>
    <source>
        <strain evidence="2 3">Ric-A</strain>
    </source>
</reference>
<evidence type="ECO:0000313" key="2">
    <source>
        <dbReference type="EMBL" id="QKR00849.1"/>
    </source>
</evidence>
<dbReference type="RefSeq" id="WP_174632258.1">
    <property type="nucleotide sequence ID" value="NZ_CP049074.1"/>
</dbReference>
<dbReference type="GeneID" id="55642487"/>